<feature type="compositionally biased region" description="Pro residues" evidence="2">
    <location>
        <begin position="186"/>
        <end position="213"/>
    </location>
</feature>
<evidence type="ECO:0000256" key="1">
    <source>
        <dbReference type="PROSITE-ProRule" id="PRU00339"/>
    </source>
</evidence>
<dbReference type="Proteomes" id="UP000482155">
    <property type="component" value="Unassembled WGS sequence"/>
</dbReference>
<evidence type="ECO:0000313" key="4">
    <source>
        <dbReference type="EMBL" id="NEX60272.1"/>
    </source>
</evidence>
<dbReference type="SUPFAM" id="SSF54427">
    <property type="entry name" value="NTF2-like"/>
    <property type="match status" value="1"/>
</dbReference>
<dbReference type="Pfam" id="PF13414">
    <property type="entry name" value="TPR_11"/>
    <property type="match status" value="1"/>
</dbReference>
<dbReference type="InterPro" id="IPR056203">
    <property type="entry name" value="Cds6_C"/>
</dbReference>
<dbReference type="SUPFAM" id="SSF48452">
    <property type="entry name" value="TPR-like"/>
    <property type="match status" value="1"/>
</dbReference>
<dbReference type="Pfam" id="PF24125">
    <property type="entry name" value="Cds6_C"/>
    <property type="match status" value="1"/>
</dbReference>
<dbReference type="SMART" id="SM00028">
    <property type="entry name" value="TPR"/>
    <property type="match status" value="3"/>
</dbReference>
<dbReference type="Gene3D" id="3.10.450.50">
    <property type="match status" value="1"/>
</dbReference>
<sequence>MSFSAHADDYADVSKLVRAGQHAEALNRVEASLAKNPRDAQMRFMKGVILAEQNKSNEAIAVFTKLTEDYPNLPEPYNNLAVLHAAAGQYDKARAALESAIRTNPSYATAYENLGDVHAKLASQAYDKALQLDSGNAAAKSKLTLVKTLVGNTAVAAAGKPATGSAPAAPSAPVTIAKADAVPLPTTSPAPARPAAAPAPSPAPAVAPAPAPAPAVAAKPAKPEPKASRDDDEDDEVLAAVHGWAKAWSAQDVKAYLGHYGNDFQTPGGQARKAWEDDRRSRISGKGRINVRVEAPQVAVNGNTATVKFRQVYSSDRLSANTRKTLVMVKHGGKWQIKQESTGG</sequence>
<evidence type="ECO:0000256" key="2">
    <source>
        <dbReference type="SAM" id="MobiDB-lite"/>
    </source>
</evidence>
<dbReference type="EMBL" id="JAAIVB010000012">
    <property type="protein sequence ID" value="NEX60272.1"/>
    <property type="molecule type" value="Genomic_DNA"/>
</dbReference>
<dbReference type="PANTHER" id="PTHR12558:SF33">
    <property type="entry name" value="BLL7664 PROTEIN"/>
    <property type="match status" value="1"/>
</dbReference>
<dbReference type="AlphaFoldDB" id="A0A6B3SPD7"/>
<comment type="caution">
    <text evidence="4">The sequence shown here is derived from an EMBL/GenBank/DDBJ whole genome shotgun (WGS) entry which is preliminary data.</text>
</comment>
<organism evidence="4 5">
    <name type="scientific">Noviherbaspirillum galbum</name>
    <dbReference type="NCBI Taxonomy" id="2709383"/>
    <lineage>
        <taxon>Bacteria</taxon>
        <taxon>Pseudomonadati</taxon>
        <taxon>Pseudomonadota</taxon>
        <taxon>Betaproteobacteria</taxon>
        <taxon>Burkholderiales</taxon>
        <taxon>Oxalobacteraceae</taxon>
        <taxon>Noviherbaspirillum</taxon>
    </lineage>
</organism>
<keyword evidence="1" id="KW-0802">TPR repeat</keyword>
<dbReference type="PANTHER" id="PTHR12558">
    <property type="entry name" value="CELL DIVISION CYCLE 16,23,27"/>
    <property type="match status" value="1"/>
</dbReference>
<evidence type="ECO:0000313" key="5">
    <source>
        <dbReference type="Proteomes" id="UP000482155"/>
    </source>
</evidence>
<name>A0A6B3SPD7_9BURK</name>
<protein>
    <submittedName>
        <fullName evidence="4">Tetratricopeptide repeat protein</fullName>
    </submittedName>
</protein>
<feature type="repeat" description="TPR" evidence="1">
    <location>
        <begin position="74"/>
        <end position="107"/>
    </location>
</feature>
<accession>A0A6B3SPD7</accession>
<dbReference type="Pfam" id="PF13432">
    <property type="entry name" value="TPR_16"/>
    <property type="match status" value="1"/>
</dbReference>
<dbReference type="Gene3D" id="1.25.40.10">
    <property type="entry name" value="Tetratricopeptide repeat domain"/>
    <property type="match status" value="1"/>
</dbReference>
<reference evidence="4 5" key="1">
    <citation type="submission" date="2020-02" db="EMBL/GenBank/DDBJ databases">
        <authorList>
            <person name="Kim M.K."/>
        </authorList>
    </citation>
    <scope>NUCLEOTIDE SEQUENCE [LARGE SCALE GENOMIC DNA]</scope>
    <source>
        <strain evidence="4 5">17J57-3</strain>
    </source>
</reference>
<evidence type="ECO:0000259" key="3">
    <source>
        <dbReference type="Pfam" id="PF24125"/>
    </source>
</evidence>
<feature type="domain" description="Cds6 C-terminal" evidence="3">
    <location>
        <begin position="237"/>
        <end position="340"/>
    </location>
</feature>
<dbReference type="PROSITE" id="PS50005">
    <property type="entry name" value="TPR"/>
    <property type="match status" value="1"/>
</dbReference>
<dbReference type="InterPro" id="IPR011990">
    <property type="entry name" value="TPR-like_helical_dom_sf"/>
</dbReference>
<dbReference type="InterPro" id="IPR032710">
    <property type="entry name" value="NTF2-like_dom_sf"/>
</dbReference>
<proteinExistence type="predicted"/>
<keyword evidence="5" id="KW-1185">Reference proteome</keyword>
<gene>
    <name evidence="4" type="ORF">G3574_04200</name>
</gene>
<dbReference type="InterPro" id="IPR019734">
    <property type="entry name" value="TPR_rpt"/>
</dbReference>
<feature type="region of interest" description="Disordered" evidence="2">
    <location>
        <begin position="183"/>
        <end position="235"/>
    </location>
</feature>